<evidence type="ECO:0000256" key="1">
    <source>
        <dbReference type="ARBA" id="ARBA00000077"/>
    </source>
</evidence>
<reference evidence="9" key="1">
    <citation type="journal article" date="2020" name="Nature">
        <title>Giant virus diversity and host interactions through global metagenomics.</title>
        <authorList>
            <person name="Schulz F."/>
            <person name="Roux S."/>
            <person name="Paez-Espino D."/>
            <person name="Jungbluth S."/>
            <person name="Walsh D.A."/>
            <person name="Denef V.J."/>
            <person name="McMahon K.D."/>
            <person name="Konstantinidis K.T."/>
            <person name="Eloe-Fadrosh E.A."/>
            <person name="Kyrpides N.C."/>
            <person name="Woyke T."/>
        </authorList>
    </citation>
    <scope>NUCLEOTIDE SEQUENCE</scope>
    <source>
        <strain evidence="9">GVMAG-M-3300023184-182</strain>
    </source>
</reference>
<dbReference type="InterPro" id="IPR036397">
    <property type="entry name" value="RNaseH_sf"/>
</dbReference>
<dbReference type="EC" id="3.1.26.4" evidence="3"/>
<protein>
    <recommendedName>
        <fullName evidence="3">ribonuclease H</fullName>
        <ecNumber evidence="3">3.1.26.4</ecNumber>
    </recommendedName>
</protein>
<dbReference type="GO" id="GO:0046872">
    <property type="term" value="F:metal ion binding"/>
    <property type="evidence" value="ECO:0007669"/>
    <property type="project" value="UniProtKB-KW"/>
</dbReference>
<evidence type="ECO:0000259" key="8">
    <source>
        <dbReference type="PROSITE" id="PS50879"/>
    </source>
</evidence>
<dbReference type="PANTHER" id="PTHR10642:SF26">
    <property type="entry name" value="RIBONUCLEASE H1"/>
    <property type="match status" value="1"/>
</dbReference>
<keyword evidence="7" id="KW-0378">Hydrolase</keyword>
<dbReference type="Pfam" id="PF00075">
    <property type="entry name" value="RNase_H"/>
    <property type="match status" value="1"/>
</dbReference>
<comment type="similarity">
    <text evidence="2">Belongs to the RNase H family.</text>
</comment>
<dbReference type="PANTHER" id="PTHR10642">
    <property type="entry name" value="RIBONUCLEASE H1"/>
    <property type="match status" value="1"/>
</dbReference>
<proteinExistence type="inferred from homology"/>
<evidence type="ECO:0000256" key="7">
    <source>
        <dbReference type="ARBA" id="ARBA00022801"/>
    </source>
</evidence>
<keyword evidence="4" id="KW-0540">Nuclease</keyword>
<dbReference type="Pfam" id="PF18974">
    <property type="entry name" value="DUF5710"/>
    <property type="match status" value="1"/>
</dbReference>
<evidence type="ECO:0000313" key="9">
    <source>
        <dbReference type="EMBL" id="QHT85730.1"/>
    </source>
</evidence>
<dbReference type="InterPro" id="IPR050092">
    <property type="entry name" value="RNase_H"/>
</dbReference>
<dbReference type="PROSITE" id="PS50879">
    <property type="entry name" value="RNASE_H_1"/>
    <property type="match status" value="1"/>
</dbReference>
<dbReference type="AlphaFoldDB" id="A0A6C0HZD3"/>
<evidence type="ECO:0000256" key="2">
    <source>
        <dbReference type="ARBA" id="ARBA00005300"/>
    </source>
</evidence>
<organism evidence="9">
    <name type="scientific">viral metagenome</name>
    <dbReference type="NCBI Taxonomy" id="1070528"/>
    <lineage>
        <taxon>unclassified sequences</taxon>
        <taxon>metagenomes</taxon>
        <taxon>organismal metagenomes</taxon>
    </lineage>
</organism>
<keyword evidence="5" id="KW-0479">Metal-binding</keyword>
<comment type="catalytic activity">
    <reaction evidence="1">
        <text>Endonucleolytic cleavage to 5'-phosphomonoester.</text>
        <dbReference type="EC" id="3.1.26.4"/>
    </reaction>
</comment>
<dbReference type="GO" id="GO:0004523">
    <property type="term" value="F:RNA-DNA hybrid ribonuclease activity"/>
    <property type="evidence" value="ECO:0007669"/>
    <property type="project" value="UniProtKB-EC"/>
</dbReference>
<sequence>MPDPEYYVYTDGACSNNGMQNASAGIGIFFGIDDTRNVSQKIDGKQTNNTAELTAIIRAYSVVERDILQGKQIAIVSDSQYAIWCCTTYGEKCCKTAYKKKDGYILNHELVKTAYELYRDKPNVQFIHIKAHTGKDDIHSVGNDGADKLANLAIGLQDSPYATVKPSKIWLNVPFAKKDEAKKLGARWDAVKKKWYIYDDNSNKTELIERFSIS</sequence>
<dbReference type="GO" id="GO:0043137">
    <property type="term" value="P:DNA replication, removal of RNA primer"/>
    <property type="evidence" value="ECO:0007669"/>
    <property type="project" value="TreeGrafter"/>
</dbReference>
<dbReference type="InterPro" id="IPR043764">
    <property type="entry name" value="DUF5710"/>
</dbReference>
<dbReference type="EMBL" id="MN740044">
    <property type="protein sequence ID" value="QHT85730.1"/>
    <property type="molecule type" value="Genomic_DNA"/>
</dbReference>
<dbReference type="InterPro" id="IPR012337">
    <property type="entry name" value="RNaseH-like_sf"/>
</dbReference>
<name>A0A6C0HZD3_9ZZZZ</name>
<dbReference type="SUPFAM" id="SSF53098">
    <property type="entry name" value="Ribonuclease H-like"/>
    <property type="match status" value="1"/>
</dbReference>
<evidence type="ECO:0000256" key="5">
    <source>
        <dbReference type="ARBA" id="ARBA00022723"/>
    </source>
</evidence>
<evidence type="ECO:0000256" key="6">
    <source>
        <dbReference type="ARBA" id="ARBA00022759"/>
    </source>
</evidence>
<dbReference type="GO" id="GO:0003676">
    <property type="term" value="F:nucleic acid binding"/>
    <property type="evidence" value="ECO:0007669"/>
    <property type="project" value="InterPro"/>
</dbReference>
<dbReference type="Gene3D" id="3.30.420.10">
    <property type="entry name" value="Ribonuclease H-like superfamily/Ribonuclease H"/>
    <property type="match status" value="1"/>
</dbReference>
<dbReference type="InterPro" id="IPR002156">
    <property type="entry name" value="RNaseH_domain"/>
</dbReference>
<evidence type="ECO:0000256" key="3">
    <source>
        <dbReference type="ARBA" id="ARBA00012180"/>
    </source>
</evidence>
<feature type="domain" description="RNase H type-1" evidence="8">
    <location>
        <begin position="2"/>
        <end position="155"/>
    </location>
</feature>
<evidence type="ECO:0000256" key="4">
    <source>
        <dbReference type="ARBA" id="ARBA00022722"/>
    </source>
</evidence>
<accession>A0A6C0HZD3</accession>
<dbReference type="CDD" id="cd09280">
    <property type="entry name" value="RNase_HI_eukaryote_like"/>
    <property type="match status" value="1"/>
</dbReference>
<keyword evidence="6" id="KW-0255">Endonuclease</keyword>